<evidence type="ECO:0000259" key="1">
    <source>
        <dbReference type="Pfam" id="PF19077"/>
    </source>
</evidence>
<proteinExistence type="predicted"/>
<dbReference type="Gene3D" id="3.30.420.430">
    <property type="match status" value="3"/>
</dbReference>
<accession>A0A419N1Q6</accession>
<reference evidence="2 3" key="1">
    <citation type="submission" date="2018-09" db="EMBL/GenBank/DDBJ databases">
        <authorList>
            <person name="Le Fleche-Mateos A."/>
        </authorList>
    </citation>
    <scope>NUCLEOTIDE SEQUENCE [LARGE SCALE GENOMIC DNA]</scope>
    <source>
        <strain evidence="2 3">DSM 27399</strain>
    </source>
</reference>
<comment type="caution">
    <text evidence="2">The sequence shown here is derived from an EMBL/GenBank/DDBJ whole genome shotgun (WGS) entry which is preliminary data.</text>
</comment>
<dbReference type="AlphaFoldDB" id="A0A419N1Q6"/>
<dbReference type="InterPro" id="IPR044016">
    <property type="entry name" value="Big_13"/>
</dbReference>
<dbReference type="RefSeq" id="WP_244212808.1">
    <property type="nucleotide sequence ID" value="NZ_RAHH01000072.1"/>
</dbReference>
<evidence type="ECO:0000313" key="2">
    <source>
        <dbReference type="EMBL" id="RJT30457.1"/>
    </source>
</evidence>
<dbReference type="Proteomes" id="UP000284908">
    <property type="component" value="Unassembled WGS sequence"/>
</dbReference>
<feature type="domain" description="Bacterial Ig-like" evidence="1">
    <location>
        <begin position="2"/>
        <end position="37"/>
    </location>
</feature>
<sequence>FTPSARTDGSHTFTATATDAAGNVSDTSGSFVITIDTHTEMTITGLQDDAGTVTGLVADGGLTDDSNPVLIGTAEPGSIVYISSTGVYGEHYSFTATVGDDGKWTLPQGYAKGNYGTFSYSAYSVDTAGNHSEAVTFSVDFVAPNQDDITPPDAPVITGAIETYDDGTNIGVANDATIDDNTPRLYGDAEAGSIVTVYDGAVVIGSVAADSKGAWTYDVSRALADGKHTFTITATDAAGNTSIHSGNFVLDVETADTTPPDAPVITEVYDDQGLTQGPVANGGKTDDSLLKISGTAEHDSIVVISHVIESTGTTYIDGSVVADASGHWVFDMTGPFQPTFGNRIITATATDAAGNTSVASDSYVVNFVDTNYDGTTPPGVSGIESFNQADMPDIITNSFTTESGLVVKSLGGKIDLEEWPNSGADGHDLRDETGGYNYLDTVKSAGVNITLPGSADSVTFVGAIDVSDSSSVQAYDWAGHLITVSVTDIGRNSNGGLFKYLITPAEDQHIASFTVVGSPFIDTIQWTSADTAHAAQQSALLTSPDAVDYHDIMTLAQVDDSNKSTAAVDITDHVQNTLHLTLNDILSEAHPNLFVQDGKQQLAVTGDQGDVVELKVDDLAHNTWQDSGAVTAGGVQYEVYQHAGSDVELLVQHGLELHQVS</sequence>
<feature type="domain" description="Bacterial Ig-like" evidence="1">
    <location>
        <begin position="164"/>
        <end position="251"/>
    </location>
</feature>
<dbReference type="Pfam" id="PF19077">
    <property type="entry name" value="Big_13"/>
    <property type="match status" value="3"/>
</dbReference>
<keyword evidence="3" id="KW-1185">Reference proteome</keyword>
<feature type="non-terminal residue" evidence="2">
    <location>
        <position position="1"/>
    </location>
</feature>
<organism evidence="2 3">
    <name type="scientific">Rahnella woolbedingensis</name>
    <dbReference type="NCBI Taxonomy" id="1510574"/>
    <lineage>
        <taxon>Bacteria</taxon>
        <taxon>Pseudomonadati</taxon>
        <taxon>Pseudomonadota</taxon>
        <taxon>Gammaproteobacteria</taxon>
        <taxon>Enterobacterales</taxon>
        <taxon>Yersiniaceae</taxon>
        <taxon>Rahnella</taxon>
    </lineage>
</organism>
<feature type="domain" description="Bacterial Ig-like" evidence="1">
    <location>
        <begin position="48"/>
        <end position="140"/>
    </location>
</feature>
<name>A0A419N1Q6_9GAMM</name>
<dbReference type="NCBIfam" id="NF033510">
    <property type="entry name" value="Ca_tandemer"/>
    <property type="match status" value="2"/>
</dbReference>
<dbReference type="EMBL" id="RAHH01000072">
    <property type="protein sequence ID" value="RJT30457.1"/>
    <property type="molecule type" value="Genomic_DNA"/>
</dbReference>
<evidence type="ECO:0000313" key="3">
    <source>
        <dbReference type="Proteomes" id="UP000284908"/>
    </source>
</evidence>
<protein>
    <recommendedName>
        <fullName evidence="1">Bacterial Ig-like domain-containing protein</fullName>
    </recommendedName>
</protein>
<gene>
    <name evidence="2" type="ORF">D6C13_25155</name>
</gene>